<dbReference type="EMBL" id="CP029543">
    <property type="protein sequence ID" value="AWV48876.1"/>
    <property type="molecule type" value="Genomic_DNA"/>
</dbReference>
<reference evidence="1 2" key="1">
    <citation type="submission" date="2018-05" db="EMBL/GenBank/DDBJ databases">
        <title>Evolution of small genomes with special reference to Mycobacterium leprae.</title>
        <authorList>
            <person name="Mohanty P.S."/>
            <person name="Bansal A.K."/>
            <person name="Gupta U.D."/>
            <person name="Naaz F."/>
            <person name="Dwivedi V.D."/>
            <person name="Singh H."/>
            <person name="Gupta G."/>
            <person name="Sharma S."/>
            <person name="Arora M."/>
        </authorList>
    </citation>
    <scope>NUCLEOTIDE SEQUENCE [LARGE SCALE GENOMIC DNA]</scope>
    <source>
        <strain evidence="1 2">MRHRU-235-G</strain>
    </source>
</reference>
<name>A0AAD0P900_MYCLR</name>
<gene>
    <name evidence="1" type="ORF">DIJ64_14745</name>
</gene>
<evidence type="ECO:0000313" key="1">
    <source>
        <dbReference type="EMBL" id="AWV48876.1"/>
    </source>
</evidence>
<accession>A0AAD0P900</accession>
<sequence>MKLFGGPLQISGELIPSGSSLSAVLAAGAIGRAVTVWPRLGLRVVVHSLVCDALLAPLSLE</sequence>
<dbReference type="Proteomes" id="UP000249682">
    <property type="component" value="Chromosome"/>
</dbReference>
<proteinExistence type="predicted"/>
<organism evidence="1 2">
    <name type="scientific">Mycobacterium leprae</name>
    <dbReference type="NCBI Taxonomy" id="1769"/>
    <lineage>
        <taxon>Bacteria</taxon>
        <taxon>Bacillati</taxon>
        <taxon>Actinomycetota</taxon>
        <taxon>Actinomycetes</taxon>
        <taxon>Mycobacteriales</taxon>
        <taxon>Mycobacteriaceae</taxon>
        <taxon>Mycobacterium</taxon>
    </lineage>
</organism>
<protein>
    <submittedName>
        <fullName evidence="1">Uncharacterized protein</fullName>
    </submittedName>
</protein>
<dbReference type="AlphaFoldDB" id="A0AAD0P900"/>
<evidence type="ECO:0000313" key="2">
    <source>
        <dbReference type="Proteomes" id="UP000249682"/>
    </source>
</evidence>